<dbReference type="InterPro" id="IPR057670">
    <property type="entry name" value="SH3_retrovirus"/>
</dbReference>
<dbReference type="InterPro" id="IPR013103">
    <property type="entry name" value="RVT_2"/>
</dbReference>
<dbReference type="InterPro" id="IPR036397">
    <property type="entry name" value="RNaseH_sf"/>
</dbReference>
<dbReference type="GO" id="GO:0003676">
    <property type="term" value="F:nucleic acid binding"/>
    <property type="evidence" value="ECO:0007669"/>
    <property type="project" value="InterPro"/>
</dbReference>
<evidence type="ECO:0000256" key="1">
    <source>
        <dbReference type="ARBA" id="ARBA00022723"/>
    </source>
</evidence>
<keyword evidence="7" id="KW-1185">Reference proteome</keyword>
<dbReference type="Proteomes" id="UP001172457">
    <property type="component" value="Chromosome 6"/>
</dbReference>
<evidence type="ECO:0000259" key="4">
    <source>
        <dbReference type="Pfam" id="PF07727"/>
    </source>
</evidence>
<gene>
    <name evidence="6" type="ORF">OSB04_025306</name>
</gene>
<dbReference type="Pfam" id="PF25597">
    <property type="entry name" value="SH3_retrovirus"/>
    <property type="match status" value="1"/>
</dbReference>
<dbReference type="SUPFAM" id="SSF53098">
    <property type="entry name" value="Ribonuclease H-like"/>
    <property type="match status" value="1"/>
</dbReference>
<proteinExistence type="predicted"/>
<keyword evidence="2" id="KW-0378">Hydrolase</keyword>
<feature type="domain" description="Reverse transcriptase Ty1/copia-type" evidence="4">
    <location>
        <begin position="554"/>
        <end position="631"/>
    </location>
</feature>
<evidence type="ECO:0000256" key="2">
    <source>
        <dbReference type="ARBA" id="ARBA00022801"/>
    </source>
</evidence>
<evidence type="ECO:0008006" key="8">
    <source>
        <dbReference type="Google" id="ProtNLM"/>
    </source>
</evidence>
<dbReference type="GO" id="GO:0046872">
    <property type="term" value="F:metal ion binding"/>
    <property type="evidence" value="ECO:0007669"/>
    <property type="project" value="UniProtKB-KW"/>
</dbReference>
<reference evidence="6" key="1">
    <citation type="submission" date="2023-03" db="EMBL/GenBank/DDBJ databases">
        <title>Chromosome-scale reference genome and RAD-based genetic map of yellow starthistle (Centaurea solstitialis) reveal putative structural variation and QTLs associated with invader traits.</title>
        <authorList>
            <person name="Reatini B."/>
            <person name="Cang F.A."/>
            <person name="Jiang Q."/>
            <person name="Mckibben M.T.W."/>
            <person name="Barker M.S."/>
            <person name="Rieseberg L.H."/>
            <person name="Dlugosch K.M."/>
        </authorList>
    </citation>
    <scope>NUCLEOTIDE SEQUENCE</scope>
    <source>
        <strain evidence="6">CAN-66</strain>
        <tissue evidence="6">Leaf</tissue>
    </source>
</reference>
<dbReference type="PANTHER" id="PTHR42648">
    <property type="entry name" value="TRANSPOSASE, PUTATIVE-RELATED"/>
    <property type="match status" value="1"/>
</dbReference>
<evidence type="ECO:0000256" key="3">
    <source>
        <dbReference type="SAM" id="MobiDB-lite"/>
    </source>
</evidence>
<feature type="domain" description="Retroviral polymerase SH3-like" evidence="5">
    <location>
        <begin position="404"/>
        <end position="464"/>
    </location>
</feature>
<evidence type="ECO:0000259" key="5">
    <source>
        <dbReference type="Pfam" id="PF25597"/>
    </source>
</evidence>
<dbReference type="InterPro" id="IPR039537">
    <property type="entry name" value="Retrotran_Ty1/copia-like"/>
</dbReference>
<dbReference type="InterPro" id="IPR012337">
    <property type="entry name" value="RNaseH-like_sf"/>
</dbReference>
<evidence type="ECO:0000313" key="7">
    <source>
        <dbReference type="Proteomes" id="UP001172457"/>
    </source>
</evidence>
<comment type="caution">
    <text evidence="6">The sequence shown here is derived from an EMBL/GenBank/DDBJ whole genome shotgun (WGS) entry which is preliminary data.</text>
</comment>
<sequence>MGLLDKFENVRPSLLYRHPLSSLEDAINKLLSEETRLQLHSPAPTEFVFYTNSSAKPRGKPFNNSFDCPQNAKNRQSVARSVGPSEPMTVPFAGSVSSSPDLMDLMRKNQELMAQLMTGSLGMNSSHSPPSGTFWIFDSDCFNHMTPYPSGFVSKQRSSHSTVRTADLTPKHVLFSGDFSRDPKTKQTLGVGRRVGRVLEVIYICLPLQSPNFVVSVSSTASFDLWHARLGSLGNVSSESISSLSCKLGKHHALLFDNNDFTFSLPFDLIHSNMWGPAPHPSMGGARYFVIFVDDHTRFTWIYLMKHRSELPHIYITFVRMILTQFSKPIKILRADNAMEYKESSLLLFLQSQAKCSERFWGEAAFTTVYTISRHPTPTLKNKSSYEELYGVSPAYELLKVWGCACFVQLQSHEYNKLEPRGHLCCFLGYGIEHKGYHRWDPISKRLRISRHVTFWEHVPFFTMPSSESSSLNHVPSQRSTPEPSVESADPGPSQSKNVRRSDRVRQVPNHLHDYHCYATLLSNHEPTSYKEASSSSHWQGAMQEELQALTKAQTWDYVPLSLGKRPIGSKWVFKMKTKSDGSIDRYKARLVAKGFNQEYGIDYEETFAHVARVTSVRSLLAIAATKPWPLF</sequence>
<name>A0AA38WCY6_9ASTR</name>
<keyword evidence="1" id="KW-0479">Metal-binding</keyword>
<feature type="compositionally biased region" description="Polar residues" evidence="3">
    <location>
        <begin position="466"/>
        <end position="483"/>
    </location>
</feature>
<dbReference type="PANTHER" id="PTHR42648:SF28">
    <property type="entry name" value="TRANSPOSON-ENCODED PROTEIN WITH RIBONUCLEASE H-LIKE AND RETROVIRUS ZINC FINGER-LIKE DOMAINS"/>
    <property type="match status" value="1"/>
</dbReference>
<accession>A0AA38WCY6</accession>
<dbReference type="EMBL" id="JARYMX010000006">
    <property type="protein sequence ID" value="KAJ9545599.1"/>
    <property type="molecule type" value="Genomic_DNA"/>
</dbReference>
<protein>
    <recommendedName>
        <fullName evidence="8">Integrase catalytic domain-containing protein</fullName>
    </recommendedName>
</protein>
<evidence type="ECO:0000313" key="6">
    <source>
        <dbReference type="EMBL" id="KAJ9545599.1"/>
    </source>
</evidence>
<organism evidence="6 7">
    <name type="scientific">Centaurea solstitialis</name>
    <name type="common">yellow star-thistle</name>
    <dbReference type="NCBI Taxonomy" id="347529"/>
    <lineage>
        <taxon>Eukaryota</taxon>
        <taxon>Viridiplantae</taxon>
        <taxon>Streptophyta</taxon>
        <taxon>Embryophyta</taxon>
        <taxon>Tracheophyta</taxon>
        <taxon>Spermatophyta</taxon>
        <taxon>Magnoliopsida</taxon>
        <taxon>eudicotyledons</taxon>
        <taxon>Gunneridae</taxon>
        <taxon>Pentapetalae</taxon>
        <taxon>asterids</taxon>
        <taxon>campanulids</taxon>
        <taxon>Asterales</taxon>
        <taxon>Asteraceae</taxon>
        <taxon>Carduoideae</taxon>
        <taxon>Cardueae</taxon>
        <taxon>Centaureinae</taxon>
        <taxon>Centaurea</taxon>
    </lineage>
</organism>
<dbReference type="GO" id="GO:0016787">
    <property type="term" value="F:hydrolase activity"/>
    <property type="evidence" value="ECO:0007669"/>
    <property type="project" value="UniProtKB-KW"/>
</dbReference>
<dbReference type="AlphaFoldDB" id="A0AA38WCY6"/>
<feature type="region of interest" description="Disordered" evidence="3">
    <location>
        <begin position="466"/>
        <end position="504"/>
    </location>
</feature>
<dbReference type="Gene3D" id="3.30.420.10">
    <property type="entry name" value="Ribonuclease H-like superfamily/Ribonuclease H"/>
    <property type="match status" value="1"/>
</dbReference>
<dbReference type="Pfam" id="PF07727">
    <property type="entry name" value="RVT_2"/>
    <property type="match status" value="1"/>
</dbReference>